<reference evidence="1" key="1">
    <citation type="submission" date="2017-08" db="EMBL/GenBank/DDBJ databases">
        <authorList>
            <person name="Polle J.E."/>
            <person name="Barry K."/>
            <person name="Cushman J."/>
            <person name="Schmutz J."/>
            <person name="Tran D."/>
            <person name="Hathwaick L.T."/>
            <person name="Yim W.C."/>
            <person name="Jenkins J."/>
            <person name="Mckie-Krisberg Z.M."/>
            <person name="Prochnik S."/>
            <person name="Lindquist E."/>
            <person name="Dockter R.B."/>
            <person name="Adam C."/>
            <person name="Molina H."/>
            <person name="Bunkerborg J."/>
            <person name="Jin E."/>
            <person name="Buchheim M."/>
            <person name="Magnuson J."/>
        </authorList>
    </citation>
    <scope>NUCLEOTIDE SEQUENCE</scope>
    <source>
        <strain evidence="1">CCAP 19/18</strain>
    </source>
</reference>
<accession>A0ABQ7GR77</accession>
<evidence type="ECO:0008006" key="3">
    <source>
        <dbReference type="Google" id="ProtNLM"/>
    </source>
</evidence>
<name>A0ABQ7GR77_DUNSA</name>
<comment type="caution">
    <text evidence="1">The sequence shown here is derived from an EMBL/GenBank/DDBJ whole genome shotgun (WGS) entry which is preliminary data.</text>
</comment>
<protein>
    <recommendedName>
        <fullName evidence="3">Encoded protein</fullName>
    </recommendedName>
</protein>
<dbReference type="PROSITE" id="PS51257">
    <property type="entry name" value="PROKAR_LIPOPROTEIN"/>
    <property type="match status" value="1"/>
</dbReference>
<keyword evidence="2" id="KW-1185">Reference proteome</keyword>
<organism evidence="1 2">
    <name type="scientific">Dunaliella salina</name>
    <name type="common">Green alga</name>
    <name type="synonym">Protococcus salinus</name>
    <dbReference type="NCBI Taxonomy" id="3046"/>
    <lineage>
        <taxon>Eukaryota</taxon>
        <taxon>Viridiplantae</taxon>
        <taxon>Chlorophyta</taxon>
        <taxon>core chlorophytes</taxon>
        <taxon>Chlorophyceae</taxon>
        <taxon>CS clade</taxon>
        <taxon>Chlamydomonadales</taxon>
        <taxon>Dunaliellaceae</taxon>
        <taxon>Dunaliella</taxon>
    </lineage>
</organism>
<sequence length="68" mass="7546">MRAICRVASSFHLARNIATISQVTSGTTQGCRESLRSAVYNGRSRHWPQVRPCELPKIPLKQGLLSPL</sequence>
<gene>
    <name evidence="1" type="ORF">DUNSADRAFT_4826</name>
</gene>
<proteinExistence type="predicted"/>
<dbReference type="Proteomes" id="UP000815325">
    <property type="component" value="Unassembled WGS sequence"/>
</dbReference>
<evidence type="ECO:0000313" key="1">
    <source>
        <dbReference type="EMBL" id="KAF5837103.1"/>
    </source>
</evidence>
<dbReference type="EMBL" id="MU069628">
    <property type="protein sequence ID" value="KAF5837103.1"/>
    <property type="molecule type" value="Genomic_DNA"/>
</dbReference>
<evidence type="ECO:0000313" key="2">
    <source>
        <dbReference type="Proteomes" id="UP000815325"/>
    </source>
</evidence>